<dbReference type="AlphaFoldDB" id="A0A1S1HEB7"/>
<protein>
    <recommendedName>
        <fullName evidence="4">Outer membrane protein beta-barrel domain-containing protein</fullName>
    </recommendedName>
</protein>
<dbReference type="EMBL" id="MIPT01000001">
    <property type="protein sequence ID" value="OHT20599.1"/>
    <property type="molecule type" value="Genomic_DNA"/>
</dbReference>
<gene>
    <name evidence="2" type="ORF">BHE75_02598</name>
</gene>
<evidence type="ECO:0000256" key="1">
    <source>
        <dbReference type="SAM" id="SignalP"/>
    </source>
</evidence>
<reference evidence="2 3" key="1">
    <citation type="submission" date="2016-09" db="EMBL/GenBank/DDBJ databases">
        <title>Metabolic pathway, cell adaptation mechanisms and a novel monoxygenase revealed through proteogenomic-transcription analysis of a Sphingomonas haloaromaticamans strain degrading the fungicide ortho-phenylphenol.</title>
        <authorList>
            <person name="Perruchon C."/>
            <person name="Papadopoulou E.S."/>
            <person name="Rousidou C."/>
            <person name="Vasileiadis S."/>
            <person name="Tanou G."/>
            <person name="Amoutzias G."/>
            <person name="Molassiotis A."/>
            <person name="Karpouzas D.G."/>
        </authorList>
    </citation>
    <scope>NUCLEOTIDE SEQUENCE [LARGE SCALE GENOMIC DNA]</scope>
    <source>
        <strain evidence="2 3">P3</strain>
    </source>
</reference>
<sequence length="261" mass="27422">MKQAYATFFALAVLAGMAPHVAAQDAPPSAPPPAEREGSGWSFAITPYLWAAGLSGDVAQFGLPPVHISPDFGKVLDNLDFAAMATGEARKGRYSIVADMMFTKISLAYGTPRGALAETARVKSSTFAGFVGGGYSLAHGDRHILDFVLGPKIWNADVKIGLEGGLLNGRSGNDNATWVDAMGGLRGRYWLSDSLYLSGWGLIGGGGANIDWDAGATLGLRISRTASAVAGYRALGVDYDRDGFRFDIVQQGPTLGVSLNF</sequence>
<feature type="signal peptide" evidence="1">
    <location>
        <begin position="1"/>
        <end position="22"/>
    </location>
</feature>
<evidence type="ECO:0008006" key="4">
    <source>
        <dbReference type="Google" id="ProtNLM"/>
    </source>
</evidence>
<keyword evidence="1" id="KW-0732">Signal</keyword>
<organism evidence="2 3">
    <name type="scientific">Edaphosphingomonas haloaromaticamans</name>
    <dbReference type="NCBI Taxonomy" id="653954"/>
    <lineage>
        <taxon>Bacteria</taxon>
        <taxon>Pseudomonadati</taxon>
        <taxon>Pseudomonadota</taxon>
        <taxon>Alphaproteobacteria</taxon>
        <taxon>Sphingomonadales</taxon>
        <taxon>Rhizorhabdaceae</taxon>
        <taxon>Edaphosphingomonas</taxon>
    </lineage>
</organism>
<feature type="chain" id="PRO_5010218434" description="Outer membrane protein beta-barrel domain-containing protein" evidence="1">
    <location>
        <begin position="23"/>
        <end position="261"/>
    </location>
</feature>
<proteinExistence type="predicted"/>
<evidence type="ECO:0000313" key="3">
    <source>
        <dbReference type="Proteomes" id="UP000179467"/>
    </source>
</evidence>
<accession>A0A1S1HEB7</accession>
<comment type="caution">
    <text evidence="2">The sequence shown here is derived from an EMBL/GenBank/DDBJ whole genome shotgun (WGS) entry which is preliminary data.</text>
</comment>
<name>A0A1S1HEB7_9SPHN</name>
<dbReference type="RefSeq" id="WP_070934090.1">
    <property type="nucleotide sequence ID" value="NZ_MIPT01000001.1"/>
</dbReference>
<keyword evidence="3" id="KW-1185">Reference proteome</keyword>
<dbReference type="OrthoDB" id="6555107at2"/>
<evidence type="ECO:0000313" key="2">
    <source>
        <dbReference type="EMBL" id="OHT20599.1"/>
    </source>
</evidence>
<dbReference type="Proteomes" id="UP000179467">
    <property type="component" value="Unassembled WGS sequence"/>
</dbReference>